<sequence>MKNCFYCEKATVSSLLLLAVALFLVTLSNTGGTVSIEKTGEVYDYSENTDGSFEYYSYMNNIQCYCYCKYIC</sequence>
<keyword evidence="3" id="KW-1185">Reference proteome</keyword>
<feature type="signal peptide" evidence="1">
    <location>
        <begin position="1"/>
        <end position="31"/>
    </location>
</feature>
<feature type="chain" id="PRO_5047457898" evidence="1">
    <location>
        <begin position="32"/>
        <end position="72"/>
    </location>
</feature>
<dbReference type="Proteomes" id="UP001478133">
    <property type="component" value="Unassembled WGS sequence"/>
</dbReference>
<evidence type="ECO:0000313" key="3">
    <source>
        <dbReference type="Proteomes" id="UP001478133"/>
    </source>
</evidence>
<dbReference type="RefSeq" id="WP_211147299.1">
    <property type="nucleotide sequence ID" value="NZ_JBBMEY010000004.1"/>
</dbReference>
<reference evidence="2 3" key="1">
    <citation type="submission" date="2024-03" db="EMBL/GenBank/DDBJ databases">
        <title>Human intestinal bacterial collection.</title>
        <authorList>
            <person name="Pauvert C."/>
            <person name="Hitch T.C.A."/>
            <person name="Clavel T."/>
        </authorList>
    </citation>
    <scope>NUCLEOTIDE SEQUENCE [LARGE SCALE GENOMIC DNA]</scope>
    <source>
        <strain evidence="2 3">CLA-AP-H18</strain>
    </source>
</reference>
<keyword evidence="1" id="KW-0732">Signal</keyword>
<comment type="caution">
    <text evidence="2">The sequence shown here is derived from an EMBL/GenBank/DDBJ whole genome shotgun (WGS) entry which is preliminary data.</text>
</comment>
<proteinExistence type="predicted"/>
<gene>
    <name evidence="2" type="ORF">ABFO16_02505</name>
</gene>
<protein>
    <submittedName>
        <fullName evidence="2">Uncharacterized protein</fullName>
    </submittedName>
</protein>
<evidence type="ECO:0000313" key="2">
    <source>
        <dbReference type="EMBL" id="MEQ2565105.1"/>
    </source>
</evidence>
<accession>A0ABV1HS04</accession>
<name>A0ABV1HS04_9FIRM</name>
<dbReference type="EMBL" id="JBBMFI010000005">
    <property type="protein sequence ID" value="MEQ2565105.1"/>
    <property type="molecule type" value="Genomic_DNA"/>
</dbReference>
<organism evidence="2 3">
    <name type="scientific">Ruminococcoides intestinihominis</name>
    <dbReference type="NCBI Taxonomy" id="3133161"/>
    <lineage>
        <taxon>Bacteria</taxon>
        <taxon>Bacillati</taxon>
        <taxon>Bacillota</taxon>
        <taxon>Clostridia</taxon>
        <taxon>Eubacteriales</taxon>
        <taxon>Oscillospiraceae</taxon>
        <taxon>Ruminococcoides</taxon>
    </lineage>
</organism>
<evidence type="ECO:0000256" key="1">
    <source>
        <dbReference type="SAM" id="SignalP"/>
    </source>
</evidence>